<keyword evidence="5 6" id="KW-0862">Zinc</keyword>
<feature type="non-terminal residue" evidence="10">
    <location>
        <position position="1"/>
    </location>
</feature>
<feature type="compositionally biased region" description="Low complexity" evidence="8">
    <location>
        <begin position="576"/>
        <end position="590"/>
    </location>
</feature>
<keyword evidence="11" id="KW-1185">Reference proteome</keyword>
<feature type="domain" description="C3H1-type" evidence="9">
    <location>
        <begin position="244"/>
        <end position="271"/>
    </location>
</feature>
<dbReference type="InterPro" id="IPR045124">
    <property type="entry name" value="Su(sable)-like"/>
</dbReference>
<keyword evidence="2 6" id="KW-0479">Metal-binding</keyword>
<dbReference type="EMBL" id="CAJHNH020007479">
    <property type="protein sequence ID" value="CAG5134681.1"/>
    <property type="molecule type" value="Genomic_DNA"/>
</dbReference>
<organism evidence="10 11">
    <name type="scientific">Candidula unifasciata</name>
    <dbReference type="NCBI Taxonomy" id="100452"/>
    <lineage>
        <taxon>Eukaryota</taxon>
        <taxon>Metazoa</taxon>
        <taxon>Spiralia</taxon>
        <taxon>Lophotrochozoa</taxon>
        <taxon>Mollusca</taxon>
        <taxon>Gastropoda</taxon>
        <taxon>Heterobranchia</taxon>
        <taxon>Euthyneura</taxon>
        <taxon>Panpulmonata</taxon>
        <taxon>Eupulmonata</taxon>
        <taxon>Stylommatophora</taxon>
        <taxon>Helicina</taxon>
        <taxon>Helicoidea</taxon>
        <taxon>Geomitridae</taxon>
        <taxon>Candidula</taxon>
    </lineage>
</organism>
<evidence type="ECO:0000256" key="5">
    <source>
        <dbReference type="ARBA" id="ARBA00022833"/>
    </source>
</evidence>
<sequence length="930" mass="101439">MDDYENGELSDSNEDPLTPIRHSIAPQRIVKDKKEHRSSLTDVAEAGEAEDGEILEEGELSDDAAVVGKDEEIPSTKPTSKEDGKSEKHSRKKSEHKSKRKRDSDDKTRRKKYADADKADSENSPAPAWGSGYQGPKPKSSPFHSKQSQYGRGGRGYHSPPGLYDSPSYSEESGDESLPKTLMTEGYIDASVAADEKEGIFNPKLSLGKRKKPPLERNDRKRGRNFEGKSEGPPRKKPLSQQAMSERPVCKFYMEGKCAKGVGCQFNHDVEKPRKMEVCKYHLTVKGCIKQRYFPCKYYHTGAKCYSGDRCKFSHDPLTEETKRALEMRVAAEDIIDVEEEYDYDYRPRESNSKPSLLGSPPRFRQDVKKIPSLFEIEVHPPGQSPKPSPQAPRPSGFYSETNASPKPGAAPNTNAPTNNPNIGMMNNSAPTSQPGLSNQGNMGGPGLLQTPLRPANLIGGPMANNRPGLITGMNPQQQRPGGVTPVQFLGPRQMNNNNNQQGGNLPPVLNMLGAIIREAAMHKGPGGPSSNMNMGPNTGMAPMLQNMQNVQQGLNMLNSNNLPQGNMNIGPNNMGPNNKGPNNIGHNNMGQNSIGQNNIGPNHIGPNNIGPNNMAQNNIGPNNMGQNSIGPNSMGQNSIGPNNMAQNNIGPNNMAQNNIGPNNMGQNSIGPNNMGQNSIGPNNMGQNNIGPNNMGQNSIGPNNMGQNNMGPNNMVQNNMGHLMMPNKGSMQPGNSNSTGPLQNMMNSNSNLGNVGANNITGNVNTNSNLGPNENSHSASVNNVISGRSIGIGQEVGIMDVDYRIKPDFMEIEEANKELSELDKIRQQIQAQIDKEDEEGQGENDGKVENQDDLGKTDEEQPVSIISDNVKDDKASEKTEIADVEQIEFPADLPKTQRELFKRIQLQQIIREKERKKQEALKVTEESETK</sequence>
<evidence type="ECO:0000259" key="9">
    <source>
        <dbReference type="PROSITE" id="PS50103"/>
    </source>
</evidence>
<dbReference type="Pfam" id="PF00642">
    <property type="entry name" value="zf-CCCH"/>
    <property type="match status" value="1"/>
</dbReference>
<protein>
    <recommendedName>
        <fullName evidence="9">C3H1-type domain-containing protein</fullName>
    </recommendedName>
</protein>
<comment type="caution">
    <text evidence="10">The sequence shown here is derived from an EMBL/GenBank/DDBJ whole genome shotgun (WGS) entry which is preliminary data.</text>
</comment>
<dbReference type="InterPro" id="IPR054361">
    <property type="entry name" value="Znf-CCCH_ZC3H4/6/8"/>
</dbReference>
<keyword evidence="1" id="KW-0597">Phosphoprotein</keyword>
<feature type="coiled-coil region" evidence="7">
    <location>
        <begin position="903"/>
        <end position="930"/>
    </location>
</feature>
<feature type="compositionally biased region" description="Basic residues" evidence="8">
    <location>
        <begin position="88"/>
        <end position="101"/>
    </location>
</feature>
<feature type="compositionally biased region" description="Basic and acidic residues" evidence="8">
    <location>
        <begin position="844"/>
        <end position="859"/>
    </location>
</feature>
<evidence type="ECO:0000256" key="3">
    <source>
        <dbReference type="ARBA" id="ARBA00022737"/>
    </source>
</evidence>
<feature type="compositionally biased region" description="Basic and acidic residues" evidence="8">
    <location>
        <begin position="102"/>
        <end position="121"/>
    </location>
</feature>
<evidence type="ECO:0000256" key="4">
    <source>
        <dbReference type="ARBA" id="ARBA00022771"/>
    </source>
</evidence>
<dbReference type="Gene3D" id="4.10.1000.10">
    <property type="entry name" value="Zinc finger, CCCH-type"/>
    <property type="match status" value="1"/>
</dbReference>
<feature type="zinc finger region" description="C3H1-type" evidence="6">
    <location>
        <begin position="290"/>
        <end position="318"/>
    </location>
</feature>
<dbReference type="GO" id="GO:0005634">
    <property type="term" value="C:nucleus"/>
    <property type="evidence" value="ECO:0007669"/>
    <property type="project" value="TreeGrafter"/>
</dbReference>
<feature type="domain" description="C3H1-type" evidence="9">
    <location>
        <begin position="290"/>
        <end position="318"/>
    </location>
</feature>
<feature type="region of interest" description="Disordered" evidence="8">
    <location>
        <begin position="203"/>
        <end position="243"/>
    </location>
</feature>
<evidence type="ECO:0000256" key="8">
    <source>
        <dbReference type="SAM" id="MobiDB-lite"/>
    </source>
</evidence>
<feature type="compositionally biased region" description="Basic and acidic residues" evidence="8">
    <location>
        <begin position="68"/>
        <end position="87"/>
    </location>
</feature>
<name>A0A8S4A8P1_9EUPU</name>
<feature type="compositionally biased region" description="Basic and acidic residues" evidence="8">
    <location>
        <begin position="869"/>
        <end position="881"/>
    </location>
</feature>
<evidence type="ECO:0000256" key="2">
    <source>
        <dbReference type="ARBA" id="ARBA00022723"/>
    </source>
</evidence>
<feature type="compositionally biased region" description="Low complexity" evidence="8">
    <location>
        <begin position="410"/>
        <end position="422"/>
    </location>
</feature>
<dbReference type="Pfam" id="PF22623">
    <property type="entry name" value="zf-CCCH_9"/>
    <property type="match status" value="1"/>
</dbReference>
<proteinExistence type="predicted"/>
<feature type="compositionally biased region" description="Acidic residues" evidence="8">
    <location>
        <begin position="45"/>
        <end position="62"/>
    </location>
</feature>
<evidence type="ECO:0000313" key="11">
    <source>
        <dbReference type="Proteomes" id="UP000678393"/>
    </source>
</evidence>
<evidence type="ECO:0000313" key="10">
    <source>
        <dbReference type="EMBL" id="CAG5134681.1"/>
    </source>
</evidence>
<dbReference type="AlphaFoldDB" id="A0A8S4A8P1"/>
<feature type="compositionally biased region" description="Basic and acidic residues" evidence="8">
    <location>
        <begin position="213"/>
        <end position="234"/>
    </location>
</feature>
<feature type="compositionally biased region" description="Low complexity" evidence="8">
    <location>
        <begin position="680"/>
        <end position="711"/>
    </location>
</feature>
<evidence type="ECO:0000256" key="7">
    <source>
        <dbReference type="SAM" id="Coils"/>
    </source>
</evidence>
<dbReference type="InterPro" id="IPR036855">
    <property type="entry name" value="Znf_CCCH_sf"/>
</dbReference>
<dbReference type="SUPFAM" id="SSF90229">
    <property type="entry name" value="CCCH zinc finger"/>
    <property type="match status" value="2"/>
</dbReference>
<keyword evidence="4 6" id="KW-0863">Zinc-finger</keyword>
<feature type="compositionally biased region" description="Polar residues" evidence="8">
    <location>
        <begin position="615"/>
        <end position="679"/>
    </location>
</feature>
<feature type="region of interest" description="Disordered" evidence="8">
    <location>
        <begin position="1"/>
        <end position="182"/>
    </location>
</feature>
<dbReference type="GO" id="GO:0045892">
    <property type="term" value="P:negative regulation of DNA-templated transcription"/>
    <property type="evidence" value="ECO:0007669"/>
    <property type="project" value="InterPro"/>
</dbReference>
<dbReference type="SMART" id="SM00356">
    <property type="entry name" value="ZnF_C3H1"/>
    <property type="match status" value="2"/>
</dbReference>
<feature type="region of interest" description="Disordered" evidence="8">
    <location>
        <begin position="576"/>
        <end position="711"/>
    </location>
</feature>
<dbReference type="PANTHER" id="PTHR13119">
    <property type="entry name" value="ZINC FINGER CCCH DOMAIN-CONTAINING PROTEI"/>
    <property type="match status" value="1"/>
</dbReference>
<accession>A0A8S4A8P1</accession>
<feature type="compositionally biased region" description="Acidic residues" evidence="8">
    <location>
        <begin position="1"/>
        <end position="14"/>
    </location>
</feature>
<dbReference type="GO" id="GO:0008270">
    <property type="term" value="F:zinc ion binding"/>
    <property type="evidence" value="ECO:0007669"/>
    <property type="project" value="UniProtKB-KW"/>
</dbReference>
<dbReference type="GO" id="GO:0003723">
    <property type="term" value="F:RNA binding"/>
    <property type="evidence" value="ECO:0007669"/>
    <property type="project" value="InterPro"/>
</dbReference>
<feature type="compositionally biased region" description="Pro residues" evidence="8">
    <location>
        <begin position="383"/>
        <end position="393"/>
    </location>
</feature>
<evidence type="ECO:0000256" key="6">
    <source>
        <dbReference type="PROSITE-ProRule" id="PRU00723"/>
    </source>
</evidence>
<feature type="compositionally biased region" description="Polar residues" evidence="8">
    <location>
        <begin position="425"/>
        <end position="441"/>
    </location>
</feature>
<feature type="region of interest" description="Disordered" evidence="8">
    <location>
        <begin position="378"/>
        <end position="445"/>
    </location>
</feature>
<dbReference type="PANTHER" id="PTHR13119:SF12">
    <property type="entry name" value="PROTEIN SUPPRESSOR OF SABLE"/>
    <property type="match status" value="1"/>
</dbReference>
<keyword evidence="3" id="KW-0677">Repeat</keyword>
<feature type="compositionally biased region" description="Basic and acidic residues" evidence="8">
    <location>
        <begin position="29"/>
        <end position="39"/>
    </location>
</feature>
<feature type="zinc finger region" description="C3H1-type" evidence="6">
    <location>
        <begin position="244"/>
        <end position="271"/>
    </location>
</feature>
<dbReference type="OrthoDB" id="411372at2759"/>
<dbReference type="PROSITE" id="PS50103">
    <property type="entry name" value="ZF_C3H1"/>
    <property type="match status" value="2"/>
</dbReference>
<feature type="region of interest" description="Disordered" evidence="8">
    <location>
        <begin position="832"/>
        <end position="882"/>
    </location>
</feature>
<dbReference type="InterPro" id="IPR000571">
    <property type="entry name" value="Znf_CCCH"/>
</dbReference>
<feature type="compositionally biased region" description="Low complexity" evidence="8">
    <location>
        <begin position="598"/>
        <end position="614"/>
    </location>
</feature>
<gene>
    <name evidence="10" type="ORF">CUNI_LOCUS20239</name>
</gene>
<reference evidence="10" key="1">
    <citation type="submission" date="2021-04" db="EMBL/GenBank/DDBJ databases">
        <authorList>
            <consortium name="Molecular Ecology Group"/>
        </authorList>
    </citation>
    <scope>NUCLEOTIDE SEQUENCE</scope>
</reference>
<keyword evidence="7" id="KW-0175">Coiled coil</keyword>
<evidence type="ECO:0000256" key="1">
    <source>
        <dbReference type="ARBA" id="ARBA00022553"/>
    </source>
</evidence>
<dbReference type="Proteomes" id="UP000678393">
    <property type="component" value="Unassembled WGS sequence"/>
</dbReference>